<feature type="binding site" evidence="3">
    <location>
        <position position="269"/>
    </location>
    <ligand>
        <name>CTP</name>
        <dbReference type="ChEBI" id="CHEBI:37563"/>
    </ligand>
</feature>
<comment type="similarity">
    <text evidence="3 4">In the N-terminal section; belongs to the HFCD (homo-oligomeric flavin containing Cys decarboxylase) superfamily.</text>
</comment>
<evidence type="ECO:0000256" key="4">
    <source>
        <dbReference type="RuleBase" id="RU364078"/>
    </source>
</evidence>
<sequence>MKKILLAISGSIAFYKAYELISLFKKEGFYVKVLLSNGVLKFVNTISFEALANEILHENNESWLNENNHIAFSKDVDLIVFAPATINSINKLAYGIADNLFIQTLIVTKAPILIAPAANTNMYNHFSTQNSLQILKKQGAIIIDPICKKLACNEVGIGALADIEDIFYQSKRILFSKKFFMDKKIIISGGGTKEKIDDVRCISNFSSGKMAKAIADAFYFLGANVILLSSVDFKTPYKLEKFESSLELKEKLQKYKDFDALIMAAAVSDFTLKAYKGKIKKNEHLNGLDLKLKLNEDILKNLDFKGKKIGFKLEFDKKNALKNAKKSLIDKNLDMVCLNIFDENMSFGSDENNLCFITKENISQNFRQSKEKLGFTLAQELRKLW</sequence>
<feature type="region of interest" description="Phosphopantothenate--cysteine ligase" evidence="3">
    <location>
        <begin position="185"/>
        <end position="385"/>
    </location>
</feature>
<comment type="catalytic activity">
    <reaction evidence="3 4">
        <text>N-[(R)-4-phosphopantothenoyl]-L-cysteine + H(+) = (R)-4'-phosphopantetheine + CO2</text>
        <dbReference type="Rhea" id="RHEA:16793"/>
        <dbReference type="ChEBI" id="CHEBI:15378"/>
        <dbReference type="ChEBI" id="CHEBI:16526"/>
        <dbReference type="ChEBI" id="CHEBI:59458"/>
        <dbReference type="ChEBI" id="CHEBI:61723"/>
        <dbReference type="EC" id="4.1.1.36"/>
    </reaction>
</comment>
<dbReference type="RefSeq" id="WP_263673742.1">
    <property type="nucleotide sequence ID" value="NZ_CBCUZC010000041.1"/>
</dbReference>
<proteinExistence type="inferred from homology"/>
<organism evidence="7 8">
    <name type="scientific">Campylobacter lari</name>
    <dbReference type="NCBI Taxonomy" id="201"/>
    <lineage>
        <taxon>Bacteria</taxon>
        <taxon>Pseudomonadati</taxon>
        <taxon>Campylobacterota</taxon>
        <taxon>Epsilonproteobacteria</taxon>
        <taxon>Campylobacterales</taxon>
        <taxon>Campylobacteraceae</taxon>
        <taxon>Campylobacter</taxon>
    </lineage>
</organism>
<evidence type="ECO:0000256" key="1">
    <source>
        <dbReference type="ARBA" id="ARBA00022793"/>
    </source>
</evidence>
<comment type="cofactor">
    <cofactor evidence="3">
        <name>Mg(2+)</name>
        <dbReference type="ChEBI" id="CHEBI:18420"/>
    </cofactor>
</comment>
<keyword evidence="3 4" id="KW-0288">FMN</keyword>
<dbReference type="InterPro" id="IPR007085">
    <property type="entry name" value="DNA/pantothenate-metab_flavo_C"/>
</dbReference>
<dbReference type="EC" id="6.3.2.5" evidence="3"/>
<dbReference type="Pfam" id="PF02441">
    <property type="entry name" value="Flavoprotein"/>
    <property type="match status" value="1"/>
</dbReference>
<comment type="pathway">
    <text evidence="3 4">Cofactor biosynthesis; coenzyme A biosynthesis; CoA from (R)-pantothenate: step 3/5.</text>
</comment>
<dbReference type="SUPFAM" id="SSF52507">
    <property type="entry name" value="Homo-oligomeric flavin-containing Cys decarboxylases, HFCD"/>
    <property type="match status" value="1"/>
</dbReference>
<comment type="caution">
    <text evidence="3">Lacks conserved residue(s) required for the propagation of feature annotation.</text>
</comment>
<dbReference type="EC" id="4.1.1.36" evidence="3"/>
<keyword evidence="3 4" id="KW-0285">Flavoprotein</keyword>
<evidence type="ECO:0000259" key="5">
    <source>
        <dbReference type="Pfam" id="PF02441"/>
    </source>
</evidence>
<dbReference type="UniPathway" id="UPA00241">
    <property type="reaction ID" value="UER00353"/>
</dbReference>
<comment type="caution">
    <text evidence="7">The sequence shown here is derived from an EMBL/GenBank/DDBJ whole genome shotgun (WGS) entry which is preliminary data.</text>
</comment>
<dbReference type="HAMAP" id="MF_02225">
    <property type="entry name" value="CoaBC"/>
    <property type="match status" value="1"/>
</dbReference>
<dbReference type="SUPFAM" id="SSF102645">
    <property type="entry name" value="CoaB-like"/>
    <property type="match status" value="1"/>
</dbReference>
<accession>A0A825SH01</accession>
<dbReference type="GO" id="GO:0071513">
    <property type="term" value="C:phosphopantothenoylcysteine decarboxylase complex"/>
    <property type="evidence" value="ECO:0007669"/>
    <property type="project" value="TreeGrafter"/>
</dbReference>
<dbReference type="GO" id="GO:0004633">
    <property type="term" value="F:phosphopantothenoylcysteine decarboxylase activity"/>
    <property type="evidence" value="ECO:0007669"/>
    <property type="project" value="UniProtKB-UniRule"/>
</dbReference>
<dbReference type="Gene3D" id="3.40.50.10300">
    <property type="entry name" value="CoaB-like"/>
    <property type="match status" value="1"/>
</dbReference>
<dbReference type="Pfam" id="PF04127">
    <property type="entry name" value="DFP"/>
    <property type="match status" value="1"/>
</dbReference>
<evidence type="ECO:0000313" key="8">
    <source>
        <dbReference type="Proteomes" id="UP000405656"/>
    </source>
</evidence>
<dbReference type="Proteomes" id="UP000405656">
    <property type="component" value="Unassembled WGS sequence"/>
</dbReference>
<dbReference type="InterPro" id="IPR005252">
    <property type="entry name" value="CoaBC"/>
</dbReference>
<dbReference type="GO" id="GO:0004632">
    <property type="term" value="F:phosphopantothenate--cysteine ligase activity"/>
    <property type="evidence" value="ECO:0007669"/>
    <property type="project" value="UniProtKB-UniRule"/>
</dbReference>
<feature type="active site" description="Proton donor" evidence="3">
    <location>
        <position position="152"/>
    </location>
</feature>
<feature type="domain" description="DNA/pantothenate metabolism flavoprotein C-terminal" evidence="6">
    <location>
        <begin position="182"/>
        <end position="382"/>
    </location>
</feature>
<protein>
    <recommendedName>
        <fullName evidence="3">Coenzyme A biosynthesis bifunctional protein CoaBC</fullName>
    </recommendedName>
    <alternativeName>
        <fullName evidence="3">DNA/pantothenate metabolism flavoprotein</fullName>
    </alternativeName>
    <alternativeName>
        <fullName evidence="3">Phosphopantothenoylcysteine synthetase/decarboxylase</fullName>
        <shortName evidence="3">PPCS-PPCDC</shortName>
    </alternativeName>
    <domain>
        <recommendedName>
            <fullName evidence="3">Phosphopantothenoylcysteine decarboxylase</fullName>
            <shortName evidence="3">PPC decarboxylase</shortName>
            <shortName evidence="3">PPC-DC</shortName>
            <ecNumber evidence="3">4.1.1.36</ecNumber>
        </recommendedName>
        <alternativeName>
            <fullName evidence="3">CoaC</fullName>
        </alternativeName>
    </domain>
    <domain>
        <recommendedName>
            <fullName evidence="3">Phosphopantothenate--cysteine ligase</fullName>
            <ecNumber evidence="3">6.3.2.5</ecNumber>
        </recommendedName>
        <alternativeName>
            <fullName evidence="3">CoaB</fullName>
        </alternativeName>
        <alternativeName>
            <fullName evidence="3">Phosphopantothenoylcysteine synthetase</fullName>
            <shortName evidence="3">PPC synthetase</shortName>
            <shortName evidence="3">PPC-S</shortName>
        </alternativeName>
    </domain>
</protein>
<comment type="function">
    <text evidence="4">Catalyzes two steps in the biosynthesis of coenzyme A. In the first step cysteine is conjugated to 4'-phosphopantothenate to form 4-phosphopantothenoylcysteine, in the latter compound is decarboxylated to form 4'-phosphopantotheine.</text>
</comment>
<feature type="binding site" evidence="3">
    <location>
        <position position="331"/>
    </location>
    <ligand>
        <name>CTP</name>
        <dbReference type="ChEBI" id="CHEBI:37563"/>
    </ligand>
</feature>
<comment type="pathway">
    <text evidence="3 4">Cofactor biosynthesis; coenzyme A biosynthesis; CoA from (R)-pantothenate: step 2/5.</text>
</comment>
<comment type="catalytic activity">
    <reaction evidence="3 4">
        <text>(R)-4'-phosphopantothenate + L-cysteine + CTP = N-[(R)-4-phosphopantothenoyl]-L-cysteine + CMP + diphosphate + H(+)</text>
        <dbReference type="Rhea" id="RHEA:19397"/>
        <dbReference type="ChEBI" id="CHEBI:10986"/>
        <dbReference type="ChEBI" id="CHEBI:15378"/>
        <dbReference type="ChEBI" id="CHEBI:33019"/>
        <dbReference type="ChEBI" id="CHEBI:35235"/>
        <dbReference type="ChEBI" id="CHEBI:37563"/>
        <dbReference type="ChEBI" id="CHEBI:59458"/>
        <dbReference type="ChEBI" id="CHEBI:60377"/>
        <dbReference type="EC" id="6.3.2.5"/>
    </reaction>
</comment>
<dbReference type="PANTHER" id="PTHR14359:SF6">
    <property type="entry name" value="PHOSPHOPANTOTHENOYLCYSTEINE DECARBOXYLASE"/>
    <property type="match status" value="1"/>
</dbReference>
<dbReference type="EMBL" id="AACCWZ010000001">
    <property type="protein sequence ID" value="EAK0450484.1"/>
    <property type="molecule type" value="Genomic_DNA"/>
</dbReference>
<dbReference type="InterPro" id="IPR003382">
    <property type="entry name" value="Flavoprotein"/>
</dbReference>
<keyword evidence="2 3" id="KW-0456">Lyase</keyword>
<reference evidence="7 8" key="1">
    <citation type="submission" date="2018-05" db="EMBL/GenBank/DDBJ databases">
        <authorList>
            <consortium name="PulseNet: The National Subtyping Network for Foodborne Disease Surveillance"/>
            <person name="Tarr C.L."/>
            <person name="Trees E."/>
            <person name="Katz L.S."/>
            <person name="Carleton-Romer H.A."/>
            <person name="Stroika S."/>
            <person name="Kucerova Z."/>
            <person name="Roache K.F."/>
            <person name="Sabol A.L."/>
            <person name="Besser J."/>
            <person name="Gerner-Smidt P."/>
        </authorList>
    </citation>
    <scope>NUCLEOTIDE SEQUENCE [LARGE SCALE GENOMIC DNA]</scope>
    <source>
        <strain evidence="7 8">20110455</strain>
    </source>
</reference>
<evidence type="ECO:0000256" key="2">
    <source>
        <dbReference type="ARBA" id="ARBA00023239"/>
    </source>
</evidence>
<feature type="domain" description="Flavoprotein" evidence="5">
    <location>
        <begin position="2"/>
        <end position="166"/>
    </location>
</feature>
<keyword evidence="1 3" id="KW-0210">Decarboxylase</keyword>
<dbReference type="GO" id="GO:0015937">
    <property type="term" value="P:coenzyme A biosynthetic process"/>
    <property type="evidence" value="ECO:0007669"/>
    <property type="project" value="UniProtKB-UniRule"/>
</dbReference>
<evidence type="ECO:0000259" key="6">
    <source>
        <dbReference type="Pfam" id="PF04127"/>
    </source>
</evidence>
<keyword evidence="3" id="KW-0460">Magnesium</keyword>
<keyword evidence="3" id="KW-0479">Metal-binding</keyword>
<dbReference type="Gene3D" id="3.40.50.1950">
    <property type="entry name" value="Flavin prenyltransferase-like"/>
    <property type="match status" value="1"/>
</dbReference>
<dbReference type="InterPro" id="IPR035929">
    <property type="entry name" value="CoaB-like_sf"/>
</dbReference>
<name>A0A825SH01_CAMLA</name>
<dbReference type="GO" id="GO:0010181">
    <property type="term" value="F:FMN binding"/>
    <property type="evidence" value="ECO:0007669"/>
    <property type="project" value="UniProtKB-UniRule"/>
</dbReference>
<feature type="region of interest" description="Phosphopantothenoylcysteine decarboxylase" evidence="3">
    <location>
        <begin position="1"/>
        <end position="184"/>
    </location>
</feature>
<keyword evidence="3 4" id="KW-0436">Ligase</keyword>
<gene>
    <name evidence="3 7" type="primary">coaBC</name>
    <name evidence="7" type="ORF">YZ36_00640</name>
</gene>
<dbReference type="AlphaFoldDB" id="A0A825SH01"/>
<dbReference type="NCBIfam" id="TIGR00521">
    <property type="entry name" value="coaBC_dfp"/>
    <property type="match status" value="1"/>
</dbReference>
<evidence type="ECO:0000313" key="7">
    <source>
        <dbReference type="EMBL" id="EAK0450484.1"/>
    </source>
</evidence>
<dbReference type="GO" id="GO:0046872">
    <property type="term" value="F:metal ion binding"/>
    <property type="evidence" value="ECO:0007669"/>
    <property type="project" value="UniProtKB-KW"/>
</dbReference>
<keyword evidence="3" id="KW-0511">Multifunctional enzyme</keyword>
<comment type="similarity">
    <text evidence="3 4">In the C-terminal section; belongs to the PPC synthetase family.</text>
</comment>
<dbReference type="InterPro" id="IPR036551">
    <property type="entry name" value="Flavin_trans-like"/>
</dbReference>
<comment type="function">
    <text evidence="3">Catalyzes two sequential steps in the biosynthesis of coenzyme A. In the first step cysteine is conjugated to 4'-phosphopantothenate to form 4-phosphopantothenoylcysteine. In the second step the latter compound is decarboxylated to form 4'-phosphopantotheine.</text>
</comment>
<dbReference type="GO" id="GO:0015941">
    <property type="term" value="P:pantothenate catabolic process"/>
    <property type="evidence" value="ECO:0007669"/>
    <property type="project" value="InterPro"/>
</dbReference>
<comment type="cofactor">
    <cofactor evidence="3">
        <name>FMN</name>
        <dbReference type="ChEBI" id="CHEBI:58210"/>
    </cofactor>
    <text evidence="3">Binds 1 FMN per subunit.</text>
</comment>
<dbReference type="PANTHER" id="PTHR14359">
    <property type="entry name" value="HOMO-OLIGOMERIC FLAVIN CONTAINING CYS DECARBOXYLASE FAMILY"/>
    <property type="match status" value="1"/>
</dbReference>
<feature type="binding site" evidence="3">
    <location>
        <position position="311"/>
    </location>
    <ligand>
        <name>CTP</name>
        <dbReference type="ChEBI" id="CHEBI:37563"/>
    </ligand>
</feature>
<evidence type="ECO:0000256" key="3">
    <source>
        <dbReference type="HAMAP-Rule" id="MF_02225"/>
    </source>
</evidence>
<feature type="binding site" evidence="3">
    <location>
        <position position="278"/>
    </location>
    <ligand>
        <name>CTP</name>
        <dbReference type="ChEBI" id="CHEBI:37563"/>
    </ligand>
</feature>